<name>A0A8H5GSY4_9AGAR</name>
<dbReference type="OrthoDB" id="3205788at2759"/>
<keyword evidence="2" id="KW-0479">Metal-binding</keyword>
<protein>
    <recommendedName>
        <fullName evidence="4">CCHC-type domain-containing protein</fullName>
    </recommendedName>
</protein>
<dbReference type="InterPro" id="IPR036875">
    <property type="entry name" value="Znf_CCHC_sf"/>
</dbReference>
<accession>A0A8H5GSY4</accession>
<comment type="caution">
    <text evidence="5">The sequence shown here is derived from an EMBL/GenBank/DDBJ whole genome shotgun (WGS) entry which is preliminary data.</text>
</comment>
<evidence type="ECO:0000256" key="3">
    <source>
        <dbReference type="SAM" id="MobiDB-lite"/>
    </source>
</evidence>
<keyword evidence="6" id="KW-1185">Reference proteome</keyword>
<keyword evidence="2" id="KW-0863">Zinc-finger</keyword>
<proteinExistence type="predicted"/>
<feature type="domain" description="CCHC-type" evidence="4">
    <location>
        <begin position="892"/>
        <end position="908"/>
    </location>
</feature>
<feature type="compositionally biased region" description="Acidic residues" evidence="3">
    <location>
        <begin position="989"/>
        <end position="999"/>
    </location>
</feature>
<dbReference type="Pfam" id="PF03732">
    <property type="entry name" value="Retrotrans_gag"/>
    <property type="match status" value="1"/>
</dbReference>
<dbReference type="SUPFAM" id="SSF57756">
    <property type="entry name" value="Retrovirus zinc finger-like domains"/>
    <property type="match status" value="1"/>
</dbReference>
<evidence type="ECO:0000256" key="1">
    <source>
        <dbReference type="ARBA" id="ARBA00022664"/>
    </source>
</evidence>
<dbReference type="SMART" id="SM00343">
    <property type="entry name" value="ZnF_C2HC"/>
    <property type="match status" value="1"/>
</dbReference>
<evidence type="ECO:0000256" key="2">
    <source>
        <dbReference type="PROSITE-ProRule" id="PRU00047"/>
    </source>
</evidence>
<keyword evidence="2" id="KW-0862">Zinc</keyword>
<dbReference type="Pfam" id="PF00098">
    <property type="entry name" value="zf-CCHC"/>
    <property type="match status" value="1"/>
</dbReference>
<dbReference type="PROSITE" id="PS50158">
    <property type="entry name" value="ZF_CCHC"/>
    <property type="match status" value="1"/>
</dbReference>
<feature type="region of interest" description="Disordered" evidence="3">
    <location>
        <begin position="370"/>
        <end position="460"/>
    </location>
</feature>
<feature type="region of interest" description="Disordered" evidence="3">
    <location>
        <begin position="792"/>
        <end position="884"/>
    </location>
</feature>
<feature type="region of interest" description="Disordered" evidence="3">
    <location>
        <begin position="305"/>
        <end position="351"/>
    </location>
</feature>
<dbReference type="GO" id="GO:0006397">
    <property type="term" value="P:mRNA processing"/>
    <property type="evidence" value="ECO:0007669"/>
    <property type="project" value="UniProtKB-KW"/>
</dbReference>
<dbReference type="GO" id="GO:0008270">
    <property type="term" value="F:zinc ion binding"/>
    <property type="evidence" value="ECO:0007669"/>
    <property type="project" value="UniProtKB-KW"/>
</dbReference>
<feature type="compositionally biased region" description="Basic residues" evidence="3">
    <location>
        <begin position="596"/>
        <end position="621"/>
    </location>
</feature>
<dbReference type="Proteomes" id="UP000565441">
    <property type="component" value="Unassembled WGS sequence"/>
</dbReference>
<dbReference type="GO" id="GO:0003676">
    <property type="term" value="F:nucleic acid binding"/>
    <property type="evidence" value="ECO:0007669"/>
    <property type="project" value="InterPro"/>
</dbReference>
<feature type="region of interest" description="Disordered" evidence="3">
    <location>
        <begin position="481"/>
        <end position="632"/>
    </location>
</feature>
<gene>
    <name evidence="5" type="ORF">D9615_009753</name>
</gene>
<feature type="compositionally biased region" description="Basic and acidic residues" evidence="3">
    <location>
        <begin position="797"/>
        <end position="817"/>
    </location>
</feature>
<feature type="compositionally biased region" description="Low complexity" evidence="3">
    <location>
        <begin position="575"/>
        <end position="593"/>
    </location>
</feature>
<keyword evidence="1" id="KW-0507">mRNA processing</keyword>
<feature type="region of interest" description="Disordered" evidence="3">
    <location>
        <begin position="901"/>
        <end position="926"/>
    </location>
</feature>
<feature type="compositionally biased region" description="Low complexity" evidence="3">
    <location>
        <begin position="556"/>
        <end position="565"/>
    </location>
</feature>
<organism evidence="5 6">
    <name type="scientific">Tricholomella constricta</name>
    <dbReference type="NCBI Taxonomy" id="117010"/>
    <lineage>
        <taxon>Eukaryota</taxon>
        <taxon>Fungi</taxon>
        <taxon>Dikarya</taxon>
        <taxon>Basidiomycota</taxon>
        <taxon>Agaricomycotina</taxon>
        <taxon>Agaricomycetes</taxon>
        <taxon>Agaricomycetidae</taxon>
        <taxon>Agaricales</taxon>
        <taxon>Tricholomatineae</taxon>
        <taxon>Lyophyllaceae</taxon>
        <taxon>Tricholomella</taxon>
    </lineage>
</organism>
<feature type="compositionally biased region" description="Polar residues" evidence="3">
    <location>
        <begin position="825"/>
        <end position="861"/>
    </location>
</feature>
<evidence type="ECO:0000313" key="6">
    <source>
        <dbReference type="Proteomes" id="UP000565441"/>
    </source>
</evidence>
<sequence>MNIVEHTDFAAGLWYARQCSQEAGVALTRKAWFGTTLYRDPWCWNAKRVLLTGVPYRKEGRTENTLRRFEVKRINNVASSCIVEDTHWNFIVKIPSECLRNPKFNLVGWYRRCLYTGRWATPQEEETYAINHLRLLVSALPRLRLAETGNQFTVLELNGQQVEAGTYPAIQRNNARRRDPSRAVPLNFRSPNYSTSIRLSSIGLPLGLINRIVQPSYTLRTRPTAVRPARGTVTRFGEPTYREPRSASADVSDSEGEGVAPRRRQDPAAPIPASNEAEAPQLDARETARLDNDGGQQAMDQLSGALGSELTEESESESGPGLEDGIGDPIRRRAYAEEVPEIGEPVLTRDQESVVHEALLSMSMEQRKLVDARNQNLSKSQPELREAPALEDNGGPSRQKGKAVDPRNWGNADLSGDELDPEVQDQILQACQEERQEPRRSENGDSDEDTEEAPTRDELKERLRLKRKLELELRKVEKEIKRTTRKKHRNARAASEPLSQEMTEMIEKIAGRTKVGHKLTKGNVGPSLRPIMQVTKDSALGQAFQHLRKEDEDPSSSDGSSSESDNSGEDDESTDSSSSTSSDSSSSSQSSEVSRSRKSKARGHRRRRSRSGKRRKSKRSLIKPTPPEKYNGQADLQAFQKFMTHGTAYVKYGYVERKRQVLVLSEFLTGRAYTFYTREVSRSPEKWNLSTFFTALFNDSFPINYRNKQRRKLANFRQGKLPVRDYVAELNELFTIVGSTSKSERVVKLFNGFKASIRKALYRAKLNPETAKWNKVVTEAEYIEMAEAVDLEDEGLEDAHPRQPRDSRQERRRERPPNTRGPNRSTGQQARPRSPYGKQTNRTPGFSSIRGNNPAYKSSQVRNERNRNRRTDEGREDHLPKEEKEELAAAGKCFLCKEPGHLARNCPRGKTTKASQKGGPPGLSLHNVTLKETERLREASLGNTTQGLTVAAMAFFDATCALEEDTNPQRPSSETDTDSLPDLQSVSDSSEETDEEYEPENVWLDTSELGTGEDLDEQERSFREAVELGPPEVWRPGECYESEVRDVEDRVDRLWKTELARGPQERLGNALERKLAYLLERTQPFPGDPSNVLQFKGTRFVVDQISEEDLVVYDLVRNRDVVIPMNIVEHTDFAAGLWYARQCSQEAGVALTRKAWFGTTLYRDPWCWNAERVLLTGVPYRKEGRTENTLRRFEVKRINNVASSCIVEDTHWNFIVKIPSECLRNPKFNLVGWYRRRVDQAFRHLECEAFRRPDYDEYDPGCLYTGRWATPQEEETYAINHLRLSRYLS</sequence>
<dbReference type="InterPro" id="IPR005162">
    <property type="entry name" value="Retrotrans_gag_dom"/>
</dbReference>
<evidence type="ECO:0000259" key="4">
    <source>
        <dbReference type="PROSITE" id="PS50158"/>
    </source>
</evidence>
<feature type="compositionally biased region" description="Basic and acidic residues" evidence="3">
    <location>
        <begin position="862"/>
        <end position="884"/>
    </location>
</feature>
<evidence type="ECO:0000313" key="5">
    <source>
        <dbReference type="EMBL" id="KAF5370466.1"/>
    </source>
</evidence>
<dbReference type="InterPro" id="IPR001878">
    <property type="entry name" value="Znf_CCHC"/>
</dbReference>
<dbReference type="Gene3D" id="4.10.60.10">
    <property type="entry name" value="Zinc finger, CCHC-type"/>
    <property type="match status" value="1"/>
</dbReference>
<feature type="region of interest" description="Disordered" evidence="3">
    <location>
        <begin position="223"/>
        <end position="283"/>
    </location>
</feature>
<dbReference type="EMBL" id="JAACJP010000052">
    <property type="protein sequence ID" value="KAF5370466.1"/>
    <property type="molecule type" value="Genomic_DNA"/>
</dbReference>
<reference evidence="5 6" key="1">
    <citation type="journal article" date="2020" name="ISME J.">
        <title>Uncovering the hidden diversity of litter-decomposition mechanisms in mushroom-forming fungi.</title>
        <authorList>
            <person name="Floudas D."/>
            <person name="Bentzer J."/>
            <person name="Ahren D."/>
            <person name="Johansson T."/>
            <person name="Persson P."/>
            <person name="Tunlid A."/>
        </authorList>
    </citation>
    <scope>NUCLEOTIDE SEQUENCE [LARGE SCALE GENOMIC DNA]</scope>
    <source>
        <strain evidence="5 6">CBS 661.87</strain>
    </source>
</reference>
<feature type="compositionally biased region" description="Basic and acidic residues" evidence="3">
    <location>
        <begin position="432"/>
        <end position="443"/>
    </location>
</feature>
<feature type="region of interest" description="Disordered" evidence="3">
    <location>
        <begin position="964"/>
        <end position="1021"/>
    </location>
</feature>